<keyword evidence="8" id="KW-1185">Reference proteome</keyword>
<keyword evidence="4" id="KW-0788">Thiol protease</keyword>
<evidence type="ECO:0000256" key="2">
    <source>
        <dbReference type="ARBA" id="ARBA00022670"/>
    </source>
</evidence>
<dbReference type="PANTHER" id="PTHR39178">
    <property type="entry name" value="HYPOTHETICAL RIBOSOME-ASSOCIATED PROTEIN"/>
    <property type="match status" value="1"/>
</dbReference>
<protein>
    <recommendedName>
        <fullName evidence="6">Ribosomal processing cysteine protease Prp</fullName>
    </recommendedName>
</protein>
<dbReference type="InterPro" id="IPR036764">
    <property type="entry name" value="Peptidase_Prp_sf"/>
</dbReference>
<accession>A0A3Q8S7K6</accession>
<dbReference type="EMBL" id="CP034234">
    <property type="protein sequence ID" value="AZK44287.1"/>
    <property type="molecule type" value="Genomic_DNA"/>
</dbReference>
<keyword evidence="3" id="KW-0378">Hydrolase</keyword>
<evidence type="ECO:0000313" key="7">
    <source>
        <dbReference type="EMBL" id="AZK44287.1"/>
    </source>
</evidence>
<gene>
    <name evidence="7" type="ORF">EEI45_05600</name>
</gene>
<evidence type="ECO:0000256" key="1">
    <source>
        <dbReference type="ARBA" id="ARBA00022517"/>
    </source>
</evidence>
<dbReference type="SUPFAM" id="SSF118010">
    <property type="entry name" value="TM1457-like"/>
    <property type="match status" value="1"/>
</dbReference>
<keyword evidence="1" id="KW-0690">Ribosome biogenesis</keyword>
<organism evidence="7 8">
    <name type="scientific">Erysipelothrix piscisicarius</name>
    <dbReference type="NCBI Taxonomy" id="2485784"/>
    <lineage>
        <taxon>Bacteria</taxon>
        <taxon>Bacillati</taxon>
        <taxon>Bacillota</taxon>
        <taxon>Erysipelotrichia</taxon>
        <taxon>Erysipelotrichales</taxon>
        <taxon>Erysipelotrichaceae</taxon>
        <taxon>Erysipelothrix</taxon>
    </lineage>
</organism>
<dbReference type="KEGG" id="eri:EEI45_05600"/>
<dbReference type="GO" id="GO:0008234">
    <property type="term" value="F:cysteine-type peptidase activity"/>
    <property type="evidence" value="ECO:0007669"/>
    <property type="project" value="UniProtKB-KW"/>
</dbReference>
<dbReference type="Pfam" id="PF04327">
    <property type="entry name" value="Peptidase_Prp"/>
    <property type="match status" value="1"/>
</dbReference>
<sequence length="106" mass="11743">MIHVSVLISEGIYKKMTVTGHAGSGEHGFDLVCAGVSSIMVGALNGFDSLDDSVELVMTQEPLIEIEIKHSNELNQKLFEFVLLQLKTMEQTQSKYIEINEKEVTS</sequence>
<evidence type="ECO:0000256" key="6">
    <source>
        <dbReference type="ARBA" id="ARBA00044538"/>
    </source>
</evidence>
<dbReference type="GO" id="GO:0042254">
    <property type="term" value="P:ribosome biogenesis"/>
    <property type="evidence" value="ECO:0007669"/>
    <property type="project" value="UniProtKB-KW"/>
</dbReference>
<reference evidence="7 8" key="1">
    <citation type="journal article" date="2020" name="Int. J. Syst. Evol. Microbiol.">
        <title>Description of Erysipelothrix piscisicarius sp. nov., an emergent fish pathogen, and assessment of virulence using a tiger barb (Puntigrus tetrazona) infection model.</title>
        <authorList>
            <person name="Pomaranski E.K."/>
            <person name="Griffin M.J."/>
            <person name="Camus A.C."/>
            <person name="Armwood A.R."/>
            <person name="Shelley J."/>
            <person name="Waldbieser G.C."/>
            <person name="LaFrentz B.R."/>
            <person name="Garcia J.C."/>
            <person name="Yanong R."/>
            <person name="Soto E."/>
        </authorList>
    </citation>
    <scope>NUCLEOTIDE SEQUENCE [LARGE SCALE GENOMIC DNA]</scope>
    <source>
        <strain evidence="7 8">15TAL0474</strain>
    </source>
</reference>
<proteinExistence type="inferred from homology"/>
<keyword evidence="2 7" id="KW-0645">Protease</keyword>
<evidence type="ECO:0000256" key="3">
    <source>
        <dbReference type="ARBA" id="ARBA00022801"/>
    </source>
</evidence>
<dbReference type="Gene3D" id="3.30.70.1490">
    <property type="entry name" value="Cysteine protease Prp"/>
    <property type="match status" value="1"/>
</dbReference>
<dbReference type="PANTHER" id="PTHR39178:SF1">
    <property type="entry name" value="RIBOSOMAL-PROCESSING CYSTEINE PROTEASE PRP"/>
    <property type="match status" value="1"/>
</dbReference>
<dbReference type="CDD" id="cd16332">
    <property type="entry name" value="Prp-like"/>
    <property type="match status" value="1"/>
</dbReference>
<evidence type="ECO:0000313" key="8">
    <source>
        <dbReference type="Proteomes" id="UP000278804"/>
    </source>
</evidence>
<dbReference type="RefSeq" id="WP_125164465.1">
    <property type="nucleotide sequence ID" value="NZ_CP034234.1"/>
</dbReference>
<dbReference type="InterPro" id="IPR007422">
    <property type="entry name" value="Peptidase_Prp"/>
</dbReference>
<comment type="similarity">
    <text evidence="5">Belongs to the Prp family.</text>
</comment>
<name>A0A3Q8S7K6_9FIRM</name>
<evidence type="ECO:0000256" key="4">
    <source>
        <dbReference type="ARBA" id="ARBA00022807"/>
    </source>
</evidence>
<evidence type="ECO:0000256" key="5">
    <source>
        <dbReference type="ARBA" id="ARBA00044503"/>
    </source>
</evidence>
<dbReference type="Proteomes" id="UP000278804">
    <property type="component" value="Chromosome"/>
</dbReference>
<dbReference type="AlphaFoldDB" id="A0A3Q8S7K6"/>
<dbReference type="GO" id="GO:0006508">
    <property type="term" value="P:proteolysis"/>
    <property type="evidence" value="ECO:0007669"/>
    <property type="project" value="UniProtKB-KW"/>
</dbReference>